<comment type="caution">
    <text evidence="4">The sequence shown here is derived from an EMBL/GenBank/DDBJ whole genome shotgun (WGS) entry which is preliminary data.</text>
</comment>
<dbReference type="InterPro" id="IPR029493">
    <property type="entry name" value="RecD2-like_HHH"/>
</dbReference>
<dbReference type="Pfam" id="PF13538">
    <property type="entry name" value="UvrD_C_2"/>
    <property type="match status" value="1"/>
</dbReference>
<proteinExistence type="predicted"/>
<dbReference type="CDD" id="cd18809">
    <property type="entry name" value="SF1_C_RecD"/>
    <property type="match status" value="1"/>
</dbReference>
<dbReference type="OrthoDB" id="9763659at2"/>
<dbReference type="HOGENOM" id="CLU_007524_0_4_6"/>
<evidence type="ECO:0000256" key="2">
    <source>
        <dbReference type="ARBA" id="ARBA00022840"/>
    </source>
</evidence>
<sequence length="773" mass="84336">MNAVVPNLINISVRVTSIRSVNRKGCIAYGHRMDIQKGINDRSSPVVIKVADAIARRSDISVGGIFDVYGEASTVLRKHGAFAINEMTVDAQDIRLVRPSGSQLIQWIGDNVKGVGEVKATRLWDALGERLYNALDEADHCAISMIIPTEEVREGMFSRWSEDGDAKTLRFVQDKKIPLVLARKAIRFHKKNTIAALLADPYRLLSFAGDWAVVDSVARDSFGLTLDDPRRITAALEEALYRASEKGHTCSSLADLHSTVRQLIKPHAAPSEALAKALMDGGAAGQFVFQDLALLGPMLFAPGSWLMERRCAEFIRDLIVTPSLQPQLFPVDVSEVIAQFEEGERAFLGLPSFGLNQAQRDAVNTSFSTRFSVITGGAGVGKTTVLKALYRALDTTGLPRFQMALSGRATARMIEATGEEATTIAGFLKRVTEKDMGPAPIIVIDEASMLDLVTFFRLVQKLPPDCQVILVGDPYQLPPIGAGLILHVLCRLAGVPTTELVEVKRQAKESSIPVAARRIREGLRPSFSADEHDDVVFLPCPDAEILSTVIRLYEQDAGNTQILSATKSCGFAGVDAINRVCHGKYADHSQPLLAENPETGEIEATGLCAGDLVMFTANDWARNLQNGSLGQLNVVFDSPREVNIGSDENPRIVSALGRATFEGVQHYILDTDVDSLELAYSITVHKAQGSQFRRVIIPVRKSRILDRTFVYTAATRAQVQVIFVGDFEAVEEAIELPPKAFLRQVGLQALLEAELSRPAAQSKTEIESRSKPG</sequence>
<dbReference type="AlphaFoldDB" id="A0A061JLQ2"/>
<dbReference type="InterPro" id="IPR050534">
    <property type="entry name" value="Coronavir_polyprotein_1ab"/>
</dbReference>
<dbReference type="SMART" id="SM00382">
    <property type="entry name" value="AAA"/>
    <property type="match status" value="1"/>
</dbReference>
<dbReference type="Proteomes" id="UP000026923">
    <property type="component" value="Unassembled WGS sequence"/>
</dbReference>
<dbReference type="Pfam" id="PF13604">
    <property type="entry name" value="AAA_30"/>
    <property type="match status" value="1"/>
</dbReference>
<organism evidence="4 5">
    <name type="scientific">Stutzerimonas stutzeri KOS6</name>
    <dbReference type="NCBI Taxonomy" id="1218352"/>
    <lineage>
        <taxon>Bacteria</taxon>
        <taxon>Pseudomonadati</taxon>
        <taxon>Pseudomonadota</taxon>
        <taxon>Gammaproteobacteria</taxon>
        <taxon>Pseudomonadales</taxon>
        <taxon>Pseudomonadaceae</taxon>
        <taxon>Stutzerimonas</taxon>
    </lineage>
</organism>
<evidence type="ECO:0000313" key="4">
    <source>
        <dbReference type="EMBL" id="EWC40661.1"/>
    </source>
</evidence>
<dbReference type="InterPro" id="IPR027785">
    <property type="entry name" value="UvrD-like_helicase_C"/>
</dbReference>
<dbReference type="GO" id="GO:0006310">
    <property type="term" value="P:DNA recombination"/>
    <property type="evidence" value="ECO:0007669"/>
    <property type="project" value="TreeGrafter"/>
</dbReference>
<dbReference type="CDD" id="cd17933">
    <property type="entry name" value="DEXSc_RecD-like"/>
    <property type="match status" value="1"/>
</dbReference>
<dbReference type="InterPro" id="IPR003593">
    <property type="entry name" value="AAA+_ATPase"/>
</dbReference>
<gene>
    <name evidence="4" type="ORF">B597_014380</name>
</gene>
<dbReference type="PANTHER" id="PTHR43788">
    <property type="entry name" value="DNA2/NAM7 HELICASE FAMILY MEMBER"/>
    <property type="match status" value="1"/>
</dbReference>
<dbReference type="Pfam" id="PF14490">
    <property type="entry name" value="HHH_RecD2"/>
    <property type="match status" value="1"/>
</dbReference>
<dbReference type="eggNOG" id="COG0507">
    <property type="taxonomic scope" value="Bacteria"/>
</dbReference>
<dbReference type="GO" id="GO:0009338">
    <property type="term" value="C:exodeoxyribonuclease V complex"/>
    <property type="evidence" value="ECO:0007669"/>
    <property type="project" value="TreeGrafter"/>
</dbReference>
<accession>A0A061JLQ2</accession>
<protein>
    <recommendedName>
        <fullName evidence="3">AAA+ ATPase domain-containing protein</fullName>
    </recommendedName>
</protein>
<dbReference type="PANTHER" id="PTHR43788:SF6">
    <property type="entry name" value="DNA HELICASE B"/>
    <property type="match status" value="1"/>
</dbReference>
<dbReference type="Gene3D" id="1.10.10.2220">
    <property type="match status" value="1"/>
</dbReference>
<dbReference type="EMBL" id="AMCZ02000018">
    <property type="protein sequence ID" value="EWC40661.1"/>
    <property type="molecule type" value="Genomic_DNA"/>
</dbReference>
<keyword evidence="2" id="KW-0067">ATP-binding</keyword>
<reference evidence="4 5" key="1">
    <citation type="journal article" date="2013" name="Genome Announc.">
        <title>Draft Genome of the Nitrogen-Fixing Bacterium Pseudomonas stutzeri Strain KOS6 Isolated from Industrial Hydrocarbon Sludge.</title>
        <authorList>
            <person name="Grigoryeva T.V."/>
            <person name="Laikov A.V."/>
            <person name="Naumova R.P."/>
            <person name="Manolov A.I."/>
            <person name="Larin A.K."/>
            <person name="Karpova I.Y."/>
            <person name="Semashko T.A."/>
            <person name="Alexeev D.G."/>
            <person name="Kostryukova E.S."/>
            <person name="Muller R."/>
            <person name="Govorun V.M."/>
        </authorList>
    </citation>
    <scope>NUCLEOTIDE SEQUENCE [LARGE SCALE GENOMIC DNA]</scope>
    <source>
        <strain evidence="4 5">KOS6</strain>
    </source>
</reference>
<evidence type="ECO:0000313" key="5">
    <source>
        <dbReference type="Proteomes" id="UP000026923"/>
    </source>
</evidence>
<dbReference type="Gene3D" id="2.30.30.940">
    <property type="match status" value="1"/>
</dbReference>
<dbReference type="Gene3D" id="3.40.50.300">
    <property type="entry name" value="P-loop containing nucleotide triphosphate hydrolases"/>
    <property type="match status" value="2"/>
</dbReference>
<dbReference type="GO" id="GO:0017116">
    <property type="term" value="F:single-stranded DNA helicase activity"/>
    <property type="evidence" value="ECO:0007669"/>
    <property type="project" value="TreeGrafter"/>
</dbReference>
<dbReference type="GO" id="GO:0005524">
    <property type="term" value="F:ATP binding"/>
    <property type="evidence" value="ECO:0007669"/>
    <property type="project" value="UniProtKB-KW"/>
</dbReference>
<dbReference type="SUPFAM" id="SSF52540">
    <property type="entry name" value="P-loop containing nucleoside triphosphate hydrolases"/>
    <property type="match status" value="2"/>
</dbReference>
<keyword evidence="1" id="KW-0547">Nucleotide-binding</keyword>
<feature type="domain" description="AAA+ ATPase" evidence="3">
    <location>
        <begin position="368"/>
        <end position="499"/>
    </location>
</feature>
<evidence type="ECO:0000256" key="1">
    <source>
        <dbReference type="ARBA" id="ARBA00022741"/>
    </source>
</evidence>
<name>A0A061JLQ2_STUST</name>
<dbReference type="RefSeq" id="WP_024162378.1">
    <property type="nucleotide sequence ID" value="NZ_KK020677.1"/>
</dbReference>
<evidence type="ECO:0000259" key="3">
    <source>
        <dbReference type="SMART" id="SM00382"/>
    </source>
</evidence>
<dbReference type="InterPro" id="IPR027417">
    <property type="entry name" value="P-loop_NTPase"/>
</dbReference>